<feature type="transmembrane region" description="Helical" evidence="6">
    <location>
        <begin position="355"/>
        <end position="374"/>
    </location>
</feature>
<feature type="transmembrane region" description="Helical" evidence="6">
    <location>
        <begin position="39"/>
        <end position="59"/>
    </location>
</feature>
<dbReference type="Proteomes" id="UP000823201">
    <property type="component" value="Unassembled WGS sequence"/>
</dbReference>
<evidence type="ECO:0000256" key="4">
    <source>
        <dbReference type="ARBA" id="ARBA00022989"/>
    </source>
</evidence>
<proteinExistence type="predicted"/>
<comment type="subcellular location">
    <subcellularLocation>
        <location evidence="1">Cell membrane</location>
        <topology evidence="1">Multi-pass membrane protein</topology>
    </subcellularLocation>
</comment>
<feature type="transmembrane region" description="Helical" evidence="6">
    <location>
        <begin position="244"/>
        <end position="272"/>
    </location>
</feature>
<evidence type="ECO:0000256" key="3">
    <source>
        <dbReference type="ARBA" id="ARBA00022692"/>
    </source>
</evidence>
<feature type="transmembrane region" description="Helical" evidence="6">
    <location>
        <begin position="145"/>
        <end position="167"/>
    </location>
</feature>
<name>A0ABS2Q8H4_9BACL</name>
<feature type="transmembrane region" description="Helical" evidence="6">
    <location>
        <begin position="380"/>
        <end position="400"/>
    </location>
</feature>
<sequence>MHPFLKKLIGFSIGPVAGAALSFLTIPLTTLFIRPEEYGKAGLFLLLQSLIGSFLFLGIDQAYTRDYHEARDKTTFFQNALLIPLGFALLLFLITLLMPQWIAQTLFGQKNQLLAAVLFGLMIVFMVLERFILLSLRMQEKALEYSLLNIFVKFTVLVLTLIFVLWVRRDFLAVVYSTILGQIAGDCYLLIRYRQLFNLRHFALDRALLGAMLRFGLPILIATSLSGLLNGFNRIALRLWSDFAQLGIFTATVKIAALLAIIQTSFTTFWVPTAYRWFSEGRKAADFQQVSEGVLLILSVLASLIFIFKNLIVALLSARYADTRLLIGFLCLQPLIYTLSETTGLGIVFSKRSTLSIWVSVIALIPGLLLNILLVPRWGAVGAAIATAVSYLFFFAARSYFSARCWQRLHLVRHYAVILLLFLAALANLLPVSGLTTLNLIVLAVLLGMQWRTIKNLAEWFRHQEGIRS</sequence>
<dbReference type="RefSeq" id="WP_239530034.1">
    <property type="nucleotide sequence ID" value="NZ_JAFBEV010000012.1"/>
</dbReference>
<feature type="transmembrane region" description="Helical" evidence="6">
    <location>
        <begin position="113"/>
        <end position="133"/>
    </location>
</feature>
<evidence type="ECO:0000256" key="2">
    <source>
        <dbReference type="ARBA" id="ARBA00022475"/>
    </source>
</evidence>
<evidence type="ECO:0000256" key="1">
    <source>
        <dbReference type="ARBA" id="ARBA00004651"/>
    </source>
</evidence>
<evidence type="ECO:0000313" key="7">
    <source>
        <dbReference type="EMBL" id="MBM7658088.1"/>
    </source>
</evidence>
<dbReference type="PANTHER" id="PTHR30250">
    <property type="entry name" value="PST FAMILY PREDICTED COLANIC ACID TRANSPORTER"/>
    <property type="match status" value="1"/>
</dbReference>
<keyword evidence="4 6" id="KW-1133">Transmembrane helix</keyword>
<protein>
    <submittedName>
        <fullName evidence="7">O-antigen/teichoic acid export membrane protein</fullName>
    </submittedName>
</protein>
<keyword evidence="5 6" id="KW-0472">Membrane</keyword>
<gene>
    <name evidence="7" type="ORF">JOC27_001541</name>
</gene>
<keyword evidence="3 6" id="KW-0812">Transmembrane</keyword>
<dbReference type="EMBL" id="JAFBEV010000012">
    <property type="protein sequence ID" value="MBM7658088.1"/>
    <property type="molecule type" value="Genomic_DNA"/>
</dbReference>
<accession>A0ABS2Q8H4</accession>
<feature type="transmembrane region" description="Helical" evidence="6">
    <location>
        <begin position="293"/>
        <end position="313"/>
    </location>
</feature>
<evidence type="ECO:0000256" key="5">
    <source>
        <dbReference type="ARBA" id="ARBA00023136"/>
    </source>
</evidence>
<feature type="transmembrane region" description="Helical" evidence="6">
    <location>
        <begin position="325"/>
        <end position="348"/>
    </location>
</feature>
<dbReference type="PANTHER" id="PTHR30250:SF11">
    <property type="entry name" value="O-ANTIGEN TRANSPORTER-RELATED"/>
    <property type="match status" value="1"/>
</dbReference>
<reference evidence="7 8" key="1">
    <citation type="submission" date="2021-01" db="EMBL/GenBank/DDBJ databases">
        <title>Genomic Encyclopedia of Type Strains, Phase IV (KMG-IV): sequencing the most valuable type-strain genomes for metagenomic binning, comparative biology and taxonomic classification.</title>
        <authorList>
            <person name="Goeker M."/>
        </authorList>
    </citation>
    <scope>NUCLEOTIDE SEQUENCE [LARGE SCALE GENOMIC DNA]</scope>
    <source>
        <strain evidence="7 8">DSM 100968</strain>
    </source>
</reference>
<organism evidence="7 8">
    <name type="scientific">Sporolactobacillus spathodeae</name>
    <dbReference type="NCBI Taxonomy" id="1465502"/>
    <lineage>
        <taxon>Bacteria</taxon>
        <taxon>Bacillati</taxon>
        <taxon>Bacillota</taxon>
        <taxon>Bacilli</taxon>
        <taxon>Bacillales</taxon>
        <taxon>Sporolactobacillaceae</taxon>
        <taxon>Sporolactobacillus</taxon>
    </lineage>
</organism>
<feature type="transmembrane region" description="Helical" evidence="6">
    <location>
        <begin position="412"/>
        <end position="430"/>
    </location>
</feature>
<feature type="transmembrane region" description="Helical" evidence="6">
    <location>
        <begin position="80"/>
        <end position="101"/>
    </location>
</feature>
<feature type="transmembrane region" description="Helical" evidence="6">
    <location>
        <begin position="12"/>
        <end position="33"/>
    </location>
</feature>
<feature type="transmembrane region" description="Helical" evidence="6">
    <location>
        <begin position="173"/>
        <end position="191"/>
    </location>
</feature>
<evidence type="ECO:0000313" key="8">
    <source>
        <dbReference type="Proteomes" id="UP000823201"/>
    </source>
</evidence>
<dbReference type="Pfam" id="PF01943">
    <property type="entry name" value="Polysacc_synt"/>
    <property type="match status" value="1"/>
</dbReference>
<dbReference type="InterPro" id="IPR002797">
    <property type="entry name" value="Polysacc_synth"/>
</dbReference>
<dbReference type="InterPro" id="IPR050833">
    <property type="entry name" value="Poly_Biosynth_Transport"/>
</dbReference>
<evidence type="ECO:0000256" key="6">
    <source>
        <dbReference type="SAM" id="Phobius"/>
    </source>
</evidence>
<feature type="transmembrane region" description="Helical" evidence="6">
    <location>
        <begin position="212"/>
        <end position="232"/>
    </location>
</feature>
<comment type="caution">
    <text evidence="7">The sequence shown here is derived from an EMBL/GenBank/DDBJ whole genome shotgun (WGS) entry which is preliminary data.</text>
</comment>
<keyword evidence="8" id="KW-1185">Reference proteome</keyword>
<keyword evidence="2" id="KW-1003">Cell membrane</keyword>